<dbReference type="EMBL" id="BMHP01000001">
    <property type="protein sequence ID" value="GGD59539.1"/>
    <property type="molecule type" value="Genomic_DNA"/>
</dbReference>
<name>A0A916YT01_9BACL</name>
<accession>A0A916YT01</accession>
<dbReference type="Proteomes" id="UP000612456">
    <property type="component" value="Unassembled WGS sequence"/>
</dbReference>
<evidence type="ECO:0000313" key="2">
    <source>
        <dbReference type="Proteomes" id="UP000612456"/>
    </source>
</evidence>
<dbReference type="RefSeq" id="WP_188990867.1">
    <property type="nucleotide sequence ID" value="NZ_BMHP01000001.1"/>
</dbReference>
<gene>
    <name evidence="1" type="ORF">GCM10010911_16680</name>
</gene>
<comment type="caution">
    <text evidence="1">The sequence shown here is derived from an EMBL/GenBank/DDBJ whole genome shotgun (WGS) entry which is preliminary data.</text>
</comment>
<keyword evidence="2" id="KW-1185">Reference proteome</keyword>
<proteinExistence type="predicted"/>
<reference evidence="1" key="1">
    <citation type="journal article" date="2014" name="Int. J. Syst. Evol. Microbiol.">
        <title>Complete genome sequence of Corynebacterium casei LMG S-19264T (=DSM 44701T), isolated from a smear-ripened cheese.</title>
        <authorList>
            <consortium name="US DOE Joint Genome Institute (JGI-PGF)"/>
            <person name="Walter F."/>
            <person name="Albersmeier A."/>
            <person name="Kalinowski J."/>
            <person name="Ruckert C."/>
        </authorList>
    </citation>
    <scope>NUCLEOTIDE SEQUENCE</scope>
    <source>
        <strain evidence="1">CGMCC 1.15178</strain>
    </source>
</reference>
<evidence type="ECO:0000313" key="1">
    <source>
        <dbReference type="EMBL" id="GGD59539.1"/>
    </source>
</evidence>
<organism evidence="1 2">
    <name type="scientific">Paenibacillus nasutitermitis</name>
    <dbReference type="NCBI Taxonomy" id="1652958"/>
    <lineage>
        <taxon>Bacteria</taxon>
        <taxon>Bacillati</taxon>
        <taxon>Bacillota</taxon>
        <taxon>Bacilli</taxon>
        <taxon>Bacillales</taxon>
        <taxon>Paenibacillaceae</taxon>
        <taxon>Paenibacillus</taxon>
    </lineage>
</organism>
<protein>
    <submittedName>
        <fullName evidence="1">Uncharacterized protein</fullName>
    </submittedName>
</protein>
<dbReference type="AlphaFoldDB" id="A0A916YT01"/>
<reference evidence="1" key="2">
    <citation type="submission" date="2020-09" db="EMBL/GenBank/DDBJ databases">
        <authorList>
            <person name="Sun Q."/>
            <person name="Zhou Y."/>
        </authorList>
    </citation>
    <scope>NUCLEOTIDE SEQUENCE</scope>
    <source>
        <strain evidence="1">CGMCC 1.15178</strain>
    </source>
</reference>
<sequence>MDEIPNNKKGIIVDETKGNHTQVWFGFYTAKGEKITVDLKEPAAEPFTMIGGRNDDQLHLQYSWKDKDYSCTYVPE</sequence>